<evidence type="ECO:0000313" key="2">
    <source>
        <dbReference type="Proteomes" id="UP001215598"/>
    </source>
</evidence>
<reference evidence="1" key="1">
    <citation type="submission" date="2023-03" db="EMBL/GenBank/DDBJ databases">
        <title>Massive genome expansion in bonnet fungi (Mycena s.s.) driven by repeated elements and novel gene families across ecological guilds.</title>
        <authorList>
            <consortium name="Lawrence Berkeley National Laboratory"/>
            <person name="Harder C.B."/>
            <person name="Miyauchi S."/>
            <person name="Viragh M."/>
            <person name="Kuo A."/>
            <person name="Thoen E."/>
            <person name="Andreopoulos B."/>
            <person name="Lu D."/>
            <person name="Skrede I."/>
            <person name="Drula E."/>
            <person name="Henrissat B."/>
            <person name="Morin E."/>
            <person name="Kohler A."/>
            <person name="Barry K."/>
            <person name="LaButti K."/>
            <person name="Morin E."/>
            <person name="Salamov A."/>
            <person name="Lipzen A."/>
            <person name="Mereny Z."/>
            <person name="Hegedus B."/>
            <person name="Baldrian P."/>
            <person name="Stursova M."/>
            <person name="Weitz H."/>
            <person name="Taylor A."/>
            <person name="Grigoriev I.V."/>
            <person name="Nagy L.G."/>
            <person name="Martin F."/>
            <person name="Kauserud H."/>
        </authorList>
    </citation>
    <scope>NUCLEOTIDE SEQUENCE</scope>
    <source>
        <strain evidence="1">CBHHK182m</strain>
    </source>
</reference>
<evidence type="ECO:0000313" key="1">
    <source>
        <dbReference type="EMBL" id="KAJ7725972.1"/>
    </source>
</evidence>
<accession>A0AAD7MPC2</accession>
<protein>
    <submittedName>
        <fullName evidence="1">Uncharacterized protein</fullName>
    </submittedName>
</protein>
<dbReference type="AlphaFoldDB" id="A0AAD7MPC2"/>
<dbReference type="EMBL" id="JARKIB010000190">
    <property type="protein sequence ID" value="KAJ7725972.1"/>
    <property type="molecule type" value="Genomic_DNA"/>
</dbReference>
<name>A0AAD7MPC2_9AGAR</name>
<proteinExistence type="predicted"/>
<sequence length="185" mass="19922">MPSIIRQLYLALFTVFFFVLVALPLAIAAPVIDVPRITSTAAITLSHTDAERFQTDVNALEDELVVSGSYPPGSSELEDLFNPTLSALSKDISKLKDPDAGIKDAVFEMVNAVQKLYNQPGLSTNFRLAIVKLVVAKTEPFLINTLNSIIADESADAGVLTQFQTAIVSCEAMMEGLCVPLGFCP</sequence>
<comment type="caution">
    <text evidence="1">The sequence shown here is derived from an EMBL/GenBank/DDBJ whole genome shotgun (WGS) entry which is preliminary data.</text>
</comment>
<gene>
    <name evidence="1" type="ORF">B0H16DRAFT_276734</name>
</gene>
<keyword evidence="2" id="KW-1185">Reference proteome</keyword>
<organism evidence="1 2">
    <name type="scientific">Mycena metata</name>
    <dbReference type="NCBI Taxonomy" id="1033252"/>
    <lineage>
        <taxon>Eukaryota</taxon>
        <taxon>Fungi</taxon>
        <taxon>Dikarya</taxon>
        <taxon>Basidiomycota</taxon>
        <taxon>Agaricomycotina</taxon>
        <taxon>Agaricomycetes</taxon>
        <taxon>Agaricomycetidae</taxon>
        <taxon>Agaricales</taxon>
        <taxon>Marasmiineae</taxon>
        <taxon>Mycenaceae</taxon>
        <taxon>Mycena</taxon>
    </lineage>
</organism>
<dbReference type="Proteomes" id="UP001215598">
    <property type="component" value="Unassembled WGS sequence"/>
</dbReference>